<dbReference type="KEGG" id="fcy:FRACYDRAFT_236339"/>
<keyword evidence="4" id="KW-1185">Reference proteome</keyword>
<evidence type="ECO:0000313" key="4">
    <source>
        <dbReference type="Proteomes" id="UP000095751"/>
    </source>
</evidence>
<dbReference type="Pfam" id="PF04399">
    <property type="entry name" value="Glutaredoxin2_C"/>
    <property type="match status" value="1"/>
</dbReference>
<dbReference type="EMBL" id="KV784355">
    <property type="protein sequence ID" value="OEU20266.1"/>
    <property type="molecule type" value="Genomic_DNA"/>
</dbReference>
<evidence type="ECO:0000313" key="3">
    <source>
        <dbReference type="EMBL" id="OEU20266.1"/>
    </source>
</evidence>
<protein>
    <recommendedName>
        <fullName evidence="2">Glutaredoxin 2 C-terminal domain-containing protein</fullName>
    </recommendedName>
</protein>
<dbReference type="AlphaFoldDB" id="A0A1E7FQ43"/>
<dbReference type="SUPFAM" id="SSF47616">
    <property type="entry name" value="GST C-terminal domain-like"/>
    <property type="match status" value="1"/>
</dbReference>
<name>A0A1E7FQ43_9STRA</name>
<dbReference type="InParanoid" id="A0A1E7FQ43"/>
<organism evidence="3 4">
    <name type="scientific">Fragilariopsis cylindrus CCMP1102</name>
    <dbReference type="NCBI Taxonomy" id="635003"/>
    <lineage>
        <taxon>Eukaryota</taxon>
        <taxon>Sar</taxon>
        <taxon>Stramenopiles</taxon>
        <taxon>Ochrophyta</taxon>
        <taxon>Bacillariophyta</taxon>
        <taxon>Bacillariophyceae</taxon>
        <taxon>Bacillariophycidae</taxon>
        <taxon>Bacillariales</taxon>
        <taxon>Bacillariaceae</taxon>
        <taxon>Fragilariopsis</taxon>
    </lineage>
</organism>
<evidence type="ECO:0000259" key="2">
    <source>
        <dbReference type="Pfam" id="PF04399"/>
    </source>
</evidence>
<sequence>MASSKNDSEQSSEHSKSSSEQHNTKYRLHIYDHCPYCIRVELAFGLRNFKYERVVYGYGDRLGDTSIKMLENPNTYDTGVVLTGKKELPVLEKIIQITSDNSDGMITSTTTRVWLKNESLDMIEWLEEQGGNDSKFQPRSNRDDLQEFFKTDGLFKVIQRLITRPRQMKNMTYLKDWMKVEDRQYAIAKYKSQGFDYTEAEANDKENIAKMTILLEDCNKLLTSDTSFYENGILGWDDLLYLQELRTVSLVQDDNLIWPDRLKNYVISAFAKANNVPTYFE</sequence>
<reference evidence="3 4" key="1">
    <citation type="submission" date="2016-09" db="EMBL/GenBank/DDBJ databases">
        <title>Extensive genetic diversity and differential bi-allelic expression allows diatom success in the polar Southern Ocean.</title>
        <authorList>
            <consortium name="DOE Joint Genome Institute"/>
            <person name="Mock T."/>
            <person name="Otillar R.P."/>
            <person name="Strauss J."/>
            <person name="Dupont C."/>
            <person name="Frickenhaus S."/>
            <person name="Maumus F."/>
            <person name="Mcmullan M."/>
            <person name="Sanges R."/>
            <person name="Schmutz J."/>
            <person name="Toseland A."/>
            <person name="Valas R."/>
            <person name="Veluchamy A."/>
            <person name="Ward B.J."/>
            <person name="Allen A."/>
            <person name="Barry K."/>
            <person name="Falciatore A."/>
            <person name="Ferrante M."/>
            <person name="Fortunato A.E."/>
            <person name="Gloeckner G."/>
            <person name="Gruber A."/>
            <person name="Hipkin R."/>
            <person name="Janech M."/>
            <person name="Kroth P."/>
            <person name="Leese F."/>
            <person name="Lindquist E."/>
            <person name="Lyon B.R."/>
            <person name="Martin J."/>
            <person name="Mayer C."/>
            <person name="Parker M."/>
            <person name="Quesneville H."/>
            <person name="Raymond J."/>
            <person name="Uhlig C."/>
            <person name="Valentin K.U."/>
            <person name="Worden A.Z."/>
            <person name="Armbrust E.V."/>
            <person name="Bowler C."/>
            <person name="Green B."/>
            <person name="Moulton V."/>
            <person name="Van Oosterhout C."/>
            <person name="Grigoriev I."/>
        </authorList>
    </citation>
    <scope>NUCLEOTIDE SEQUENCE [LARGE SCALE GENOMIC DNA]</scope>
    <source>
        <strain evidence="3 4">CCMP1102</strain>
    </source>
</reference>
<dbReference type="Gene3D" id="3.40.30.10">
    <property type="entry name" value="Glutaredoxin"/>
    <property type="match status" value="1"/>
</dbReference>
<dbReference type="Gene3D" id="1.20.1050.10">
    <property type="match status" value="1"/>
</dbReference>
<proteinExistence type="predicted"/>
<evidence type="ECO:0000256" key="1">
    <source>
        <dbReference type="SAM" id="MobiDB-lite"/>
    </source>
</evidence>
<dbReference type="InterPro" id="IPR036249">
    <property type="entry name" value="Thioredoxin-like_sf"/>
</dbReference>
<gene>
    <name evidence="3" type="ORF">FRACYDRAFT_236339</name>
</gene>
<dbReference type="SUPFAM" id="SSF52833">
    <property type="entry name" value="Thioredoxin-like"/>
    <property type="match status" value="1"/>
</dbReference>
<dbReference type="Proteomes" id="UP000095751">
    <property type="component" value="Unassembled WGS sequence"/>
</dbReference>
<feature type="domain" description="Glutaredoxin 2 C-terminal" evidence="2">
    <location>
        <begin position="156"/>
        <end position="280"/>
    </location>
</feature>
<dbReference type="InterPro" id="IPR007494">
    <property type="entry name" value="Glutaredoxin2_C"/>
</dbReference>
<dbReference type="OrthoDB" id="1738954at2759"/>
<feature type="region of interest" description="Disordered" evidence="1">
    <location>
        <begin position="1"/>
        <end position="22"/>
    </location>
</feature>
<dbReference type="InterPro" id="IPR036282">
    <property type="entry name" value="Glutathione-S-Trfase_C_sf"/>
</dbReference>
<accession>A0A1E7FQ43</accession>